<dbReference type="Pfam" id="PF00487">
    <property type="entry name" value="FA_desaturase"/>
    <property type="match status" value="1"/>
</dbReference>
<dbReference type="AlphaFoldDB" id="A0A1Y5FBC3"/>
<protein>
    <recommendedName>
        <fullName evidence="2">Fatty acid desaturase domain-containing protein</fullName>
    </recommendedName>
</protein>
<accession>A0A1Y5FBC3</accession>
<dbReference type="GO" id="GO:0006629">
    <property type="term" value="P:lipid metabolic process"/>
    <property type="evidence" value="ECO:0007669"/>
    <property type="project" value="InterPro"/>
</dbReference>
<keyword evidence="1" id="KW-0472">Membrane</keyword>
<proteinExistence type="predicted"/>
<dbReference type="Proteomes" id="UP000196531">
    <property type="component" value="Unassembled WGS sequence"/>
</dbReference>
<evidence type="ECO:0000256" key="1">
    <source>
        <dbReference type="SAM" id="Phobius"/>
    </source>
</evidence>
<evidence type="ECO:0000313" key="3">
    <source>
        <dbReference type="EMBL" id="OUR99512.1"/>
    </source>
</evidence>
<gene>
    <name evidence="3" type="ORF">A9Q84_00395</name>
</gene>
<evidence type="ECO:0000313" key="4">
    <source>
        <dbReference type="Proteomes" id="UP000196531"/>
    </source>
</evidence>
<feature type="transmembrane region" description="Helical" evidence="1">
    <location>
        <begin position="20"/>
        <end position="42"/>
    </location>
</feature>
<keyword evidence="1" id="KW-1133">Transmembrane helix</keyword>
<name>A0A1Y5FBC3_9BACT</name>
<dbReference type="InterPro" id="IPR005804">
    <property type="entry name" value="FA_desaturase_dom"/>
</dbReference>
<keyword evidence="1" id="KW-0812">Transmembrane</keyword>
<organism evidence="3 4">
    <name type="scientific">Halobacteriovorax marinus</name>
    <dbReference type="NCBI Taxonomy" id="97084"/>
    <lineage>
        <taxon>Bacteria</taxon>
        <taxon>Pseudomonadati</taxon>
        <taxon>Bdellovibrionota</taxon>
        <taxon>Bacteriovoracia</taxon>
        <taxon>Bacteriovoracales</taxon>
        <taxon>Halobacteriovoraceae</taxon>
        <taxon>Halobacteriovorax</taxon>
    </lineage>
</organism>
<feature type="transmembrane region" description="Helical" evidence="1">
    <location>
        <begin position="171"/>
        <end position="190"/>
    </location>
</feature>
<evidence type="ECO:0000259" key="2">
    <source>
        <dbReference type="Pfam" id="PF00487"/>
    </source>
</evidence>
<comment type="caution">
    <text evidence="3">The sequence shown here is derived from an EMBL/GenBank/DDBJ whole genome shotgun (WGS) entry which is preliminary data.</text>
</comment>
<sequence>MKVFNYKEDRLPILIISTYFLIDILIYLNVESIPFLIFWFFLGIWPKGNICSWNHHHQHCQTFKTPIFNRMLEVMYGLQTGIFGFTWVLHHNLGHHLNYLDQDKDESRWKNSKGDTMKRLRYTAEVSITSYIRAFKVGKKHPKVLKRFLMMSITTLTIVGALTYYKPISAILIFWIPMIVSLVLTADATYSHHTGLDTKDPKKASRNIVDSVWYNRLTGNLGYHTAHHVKFGMHWSKMPTLHEKIKADIPAECYGKPMILFLGLDWLSKTAKGLVS</sequence>
<dbReference type="EMBL" id="MAAO01000002">
    <property type="protein sequence ID" value="OUR99512.1"/>
    <property type="molecule type" value="Genomic_DNA"/>
</dbReference>
<reference evidence="4" key="1">
    <citation type="journal article" date="2017" name="Proc. Natl. Acad. Sci. U.S.A.">
        <title>Simulation of Deepwater Horizon oil plume reveals substrate specialization within a complex community of hydrocarbon-degraders.</title>
        <authorList>
            <person name="Hu P."/>
            <person name="Dubinsky E.A."/>
            <person name="Probst A.J."/>
            <person name="Wang J."/>
            <person name="Sieber C.M.K."/>
            <person name="Tom L.M."/>
            <person name="Gardinali P."/>
            <person name="Banfield J.F."/>
            <person name="Atlas R.M."/>
            <person name="Andersen G.L."/>
        </authorList>
    </citation>
    <scope>NUCLEOTIDE SEQUENCE [LARGE SCALE GENOMIC DNA]</scope>
</reference>
<feature type="transmembrane region" description="Helical" evidence="1">
    <location>
        <begin position="148"/>
        <end position="165"/>
    </location>
</feature>
<feature type="domain" description="Fatty acid desaturase" evidence="2">
    <location>
        <begin position="34"/>
        <end position="251"/>
    </location>
</feature>